<sequence length="143" mass="15670">MVVMIVMENIAVVMVVVENMTVEYFLDSPNFGSRLVVGLDDTQVGVDKLACLSFAFQTEDTVARKNLSFVNLGLLVLSFAKETKQKRSKGELSAVLRQRVVLVAGSESQYVKDNAEPVVRNNASSVSNDASMIIINEMPKLTP</sequence>
<protein>
    <submittedName>
        <fullName evidence="1">Uncharacterized protein</fullName>
    </submittedName>
</protein>
<comment type="caution">
    <text evidence="1">The sequence shown here is derived from an EMBL/GenBank/DDBJ whole genome shotgun (WGS) entry which is preliminary data.</text>
</comment>
<proteinExistence type="predicted"/>
<organism evidence="1">
    <name type="scientific">Tanacetum cinerariifolium</name>
    <name type="common">Dalmatian daisy</name>
    <name type="synonym">Chrysanthemum cinerariifolium</name>
    <dbReference type="NCBI Taxonomy" id="118510"/>
    <lineage>
        <taxon>Eukaryota</taxon>
        <taxon>Viridiplantae</taxon>
        <taxon>Streptophyta</taxon>
        <taxon>Embryophyta</taxon>
        <taxon>Tracheophyta</taxon>
        <taxon>Spermatophyta</taxon>
        <taxon>Magnoliopsida</taxon>
        <taxon>eudicotyledons</taxon>
        <taxon>Gunneridae</taxon>
        <taxon>Pentapetalae</taxon>
        <taxon>asterids</taxon>
        <taxon>campanulids</taxon>
        <taxon>Asterales</taxon>
        <taxon>Asteraceae</taxon>
        <taxon>Asteroideae</taxon>
        <taxon>Anthemideae</taxon>
        <taxon>Anthemidinae</taxon>
        <taxon>Tanacetum</taxon>
    </lineage>
</organism>
<reference evidence="1" key="1">
    <citation type="journal article" date="2019" name="Sci. Rep.">
        <title>Draft genome of Tanacetum cinerariifolium, the natural source of mosquito coil.</title>
        <authorList>
            <person name="Yamashiro T."/>
            <person name="Shiraishi A."/>
            <person name="Satake H."/>
            <person name="Nakayama K."/>
        </authorList>
    </citation>
    <scope>NUCLEOTIDE SEQUENCE</scope>
</reference>
<dbReference type="EMBL" id="BKCJ010007305">
    <property type="protein sequence ID" value="GEU76560.1"/>
    <property type="molecule type" value="Genomic_DNA"/>
</dbReference>
<evidence type="ECO:0000313" key="1">
    <source>
        <dbReference type="EMBL" id="GEU76560.1"/>
    </source>
</evidence>
<gene>
    <name evidence="1" type="ORF">Tci_048538</name>
</gene>
<dbReference type="AlphaFoldDB" id="A0A6L2MS27"/>
<accession>A0A6L2MS27</accession>
<name>A0A6L2MS27_TANCI</name>